<comment type="caution">
    <text evidence="2">The sequence shown here is derived from an EMBL/GenBank/DDBJ whole genome shotgun (WGS) entry which is preliminary data.</text>
</comment>
<accession>A0A3M9MNU2</accession>
<evidence type="ECO:0000313" key="2">
    <source>
        <dbReference type="EMBL" id="RNI27212.1"/>
    </source>
</evidence>
<evidence type="ECO:0000313" key="3">
    <source>
        <dbReference type="Proteomes" id="UP000271010"/>
    </source>
</evidence>
<reference evidence="2 3" key="1">
    <citation type="submission" date="2018-11" db="EMBL/GenBank/DDBJ databases">
        <title>Rufibacter latericius sp. nov., isolated from water in Baiyang Lake.</title>
        <authorList>
            <person name="Yang Y."/>
        </authorList>
    </citation>
    <scope>NUCLEOTIDE SEQUENCE [LARGE SCALE GENOMIC DNA]</scope>
    <source>
        <strain evidence="2 3">MCC P1</strain>
    </source>
</reference>
<keyword evidence="3" id="KW-1185">Reference proteome</keyword>
<sequence length="175" mass="19104">MKKLVLFLLFALGGSSAFAQTTIAEELLLKQVNEEKNYIRQNLNQTSAANGGLTFQQLASNVARVQQEGEQNVAMLQQYGVGNVVNLQQQGSGNSYEGYVSGNYNVSDLYQIGNANRIEQDLQTNNQNYVIRQQGSGNVLTQIEMGSNAKSYSVEQLGNDMKITIVNGGATVPFQ</sequence>
<gene>
    <name evidence="2" type="ORF">EFA69_13710</name>
</gene>
<dbReference type="EMBL" id="RJJE01000017">
    <property type="protein sequence ID" value="RNI27212.1"/>
    <property type="molecule type" value="Genomic_DNA"/>
</dbReference>
<keyword evidence="1" id="KW-0732">Signal</keyword>
<dbReference type="RefSeq" id="WP_123133681.1">
    <property type="nucleotide sequence ID" value="NZ_JBHMAD010000008.1"/>
</dbReference>
<organism evidence="2 3">
    <name type="scientific">Rufibacter immobilis</name>
    <dbReference type="NCBI Taxonomy" id="1348778"/>
    <lineage>
        <taxon>Bacteria</taxon>
        <taxon>Pseudomonadati</taxon>
        <taxon>Bacteroidota</taxon>
        <taxon>Cytophagia</taxon>
        <taxon>Cytophagales</taxon>
        <taxon>Hymenobacteraceae</taxon>
        <taxon>Rufibacter</taxon>
    </lineage>
</organism>
<evidence type="ECO:0000256" key="1">
    <source>
        <dbReference type="SAM" id="SignalP"/>
    </source>
</evidence>
<dbReference type="AlphaFoldDB" id="A0A3M9MNU2"/>
<protein>
    <recommendedName>
        <fullName evidence="4">Curlin</fullName>
    </recommendedName>
</protein>
<feature type="signal peptide" evidence="1">
    <location>
        <begin position="1"/>
        <end position="19"/>
    </location>
</feature>
<dbReference type="Proteomes" id="UP000271010">
    <property type="component" value="Unassembled WGS sequence"/>
</dbReference>
<evidence type="ECO:0008006" key="4">
    <source>
        <dbReference type="Google" id="ProtNLM"/>
    </source>
</evidence>
<feature type="chain" id="PRO_5018121414" description="Curlin" evidence="1">
    <location>
        <begin position="20"/>
        <end position="175"/>
    </location>
</feature>
<name>A0A3M9MNU2_9BACT</name>
<proteinExistence type="predicted"/>
<dbReference type="OrthoDB" id="1117485at2"/>